<dbReference type="Pfam" id="PF21148">
    <property type="entry name" value="NSUN5_fdxn-like"/>
    <property type="match status" value="1"/>
</dbReference>
<feature type="compositionally biased region" description="Polar residues" evidence="6">
    <location>
        <begin position="562"/>
        <end position="585"/>
    </location>
</feature>
<feature type="compositionally biased region" description="Basic and acidic residues" evidence="6">
    <location>
        <begin position="529"/>
        <end position="539"/>
    </location>
</feature>
<dbReference type="Gene3D" id="3.40.50.150">
    <property type="entry name" value="Vaccinia Virus protein VP39"/>
    <property type="match status" value="2"/>
</dbReference>
<comment type="similarity">
    <text evidence="5">Belongs to the class I-like SAM-binding methyltransferase superfamily. RsmB/NOP family.</text>
</comment>
<evidence type="ECO:0000256" key="4">
    <source>
        <dbReference type="ARBA" id="ARBA00022884"/>
    </source>
</evidence>
<dbReference type="Gene3D" id="3.30.70.1170">
    <property type="entry name" value="Sun protein, domain 3"/>
    <property type="match status" value="1"/>
</dbReference>
<keyword evidence="3 5" id="KW-0949">S-adenosyl-L-methionine</keyword>
<evidence type="ECO:0000256" key="1">
    <source>
        <dbReference type="ARBA" id="ARBA00022603"/>
    </source>
</evidence>
<sequence length="691" mass="78183">MLDPTSERDLFDQENMEEISQLASLEMSGDVVANTNSSTVVLEKPSYPDSVYVTAANIFQGIRIQRSPDKVIINYGSEPLQPSSSRSEDESFQRLSYELAFSTLKYQDILESILIDSYIFSSTTIASQLNSLIIVMLYDFQDRKFQPRVLSENEETIPEVQEVENLLNGFKTKLAAALARCRIKHDALSIYHILPETVRKQEQRASTLPLYAWINTSKISLEEVYNNLRRKGYSKVKSITSVNEKVYAVDQHCFNVLIFPAHLKTDLLNIDLIKDYKLIFQDKSRSLAVHSVKALINIDDDVLMVNTGSWYTVAHMSILTSGHTSKIFVCGIQQEEKDFNARKLFTRMGCQNIEILHETFLSIESKDHRLQNVKVILLLPRCSSLGVSNPVEFILNEHEVTKVQAIVYCTCSVSKEENEDVVEKALEYQSSGVKIQPYRLSPPVLPLCTLKEIELSMDRFFRLEPSDMNNGCFLSILTRERDPSETVSVKDVLARAAAKGLLEGIEIGKTLKRDKKRKKSKALPSRAPHHGDPLRDHLAVDGNDTSNVQMKISELLHRESKISTSTKMSTPAKTVSQAGTSSQVRKPSKPLSTPLVRNFSRPVERPTNFVRARPEGKVIPLKPIEIVLPPVIFPLSSQGPRVQMPATHFYYRFIGSKVGVPRYLTSSTSRRKEKVKESTTSSHVRHPRPWL</sequence>
<evidence type="ECO:0000313" key="9">
    <source>
        <dbReference type="Proteomes" id="UP000694415"/>
    </source>
</evidence>
<organism evidence="8 9">
    <name type="scientific">Mus spicilegus</name>
    <name type="common">Mound-building mouse</name>
    <dbReference type="NCBI Taxonomy" id="10103"/>
    <lineage>
        <taxon>Eukaryota</taxon>
        <taxon>Metazoa</taxon>
        <taxon>Chordata</taxon>
        <taxon>Craniata</taxon>
        <taxon>Vertebrata</taxon>
        <taxon>Euteleostomi</taxon>
        <taxon>Mammalia</taxon>
        <taxon>Eutheria</taxon>
        <taxon>Euarchontoglires</taxon>
        <taxon>Glires</taxon>
        <taxon>Rodentia</taxon>
        <taxon>Myomorpha</taxon>
        <taxon>Muroidea</taxon>
        <taxon>Muridae</taxon>
        <taxon>Murinae</taxon>
        <taxon>Mus</taxon>
        <taxon>Mus</taxon>
    </lineage>
</organism>
<feature type="domain" description="SAM-dependent MTase RsmB/NOP-type" evidence="7">
    <location>
        <begin position="200"/>
        <end position="387"/>
    </location>
</feature>
<evidence type="ECO:0000259" key="7">
    <source>
        <dbReference type="PROSITE" id="PS51686"/>
    </source>
</evidence>
<dbReference type="PANTHER" id="PTHR14663:SF2">
    <property type="entry name" value="METHYLTRANSFERASE NSUN7-RELATED"/>
    <property type="match status" value="1"/>
</dbReference>
<dbReference type="InterPro" id="IPR042620">
    <property type="entry name" value="NSUN7"/>
</dbReference>
<feature type="compositionally biased region" description="Basic residues" evidence="6">
    <location>
        <begin position="512"/>
        <end position="521"/>
    </location>
</feature>
<dbReference type="GO" id="GO:0008168">
    <property type="term" value="F:methyltransferase activity"/>
    <property type="evidence" value="ECO:0007669"/>
    <property type="project" value="UniProtKB-KW"/>
</dbReference>
<name>A0A8C6MTF1_MUSSI</name>
<evidence type="ECO:0000313" key="8">
    <source>
        <dbReference type="Ensembl" id="ENSMSIP00000010736.1"/>
    </source>
</evidence>
<dbReference type="PANTHER" id="PTHR14663">
    <property type="entry name" value="METHYLTRANSFERASE NSUN7-RELATED"/>
    <property type="match status" value="1"/>
</dbReference>
<dbReference type="SUPFAM" id="SSF53335">
    <property type="entry name" value="S-adenosyl-L-methionine-dependent methyltransferases"/>
    <property type="match status" value="1"/>
</dbReference>
<dbReference type="PROSITE" id="PS51686">
    <property type="entry name" value="SAM_MT_RSMB_NOP"/>
    <property type="match status" value="2"/>
</dbReference>
<dbReference type="InterPro" id="IPR001678">
    <property type="entry name" value="MeTrfase_RsmB-F_NOP2_dom"/>
</dbReference>
<feature type="active site" description="Nucleophile" evidence="5">
    <location>
        <position position="411"/>
    </location>
</feature>
<dbReference type="Ensembl" id="ENSMSIT00000013600.1">
    <property type="protein sequence ID" value="ENSMSIP00000010736.1"/>
    <property type="gene ID" value="ENSMSIG00000009295.1"/>
</dbReference>
<feature type="region of interest" description="Disordered" evidence="6">
    <location>
        <begin position="665"/>
        <end position="691"/>
    </location>
</feature>
<evidence type="ECO:0000256" key="5">
    <source>
        <dbReference type="PROSITE-ProRule" id="PRU01023"/>
    </source>
</evidence>
<dbReference type="InterPro" id="IPR029063">
    <property type="entry name" value="SAM-dependent_MTases_sf"/>
</dbReference>
<dbReference type="GO" id="GO:0003723">
    <property type="term" value="F:RNA binding"/>
    <property type="evidence" value="ECO:0007669"/>
    <property type="project" value="UniProtKB-UniRule"/>
</dbReference>
<keyword evidence="9" id="KW-1185">Reference proteome</keyword>
<dbReference type="AlphaFoldDB" id="A0A8C6MTF1"/>
<dbReference type="GO" id="GO:0032259">
    <property type="term" value="P:methylation"/>
    <property type="evidence" value="ECO:0007669"/>
    <property type="project" value="UniProtKB-KW"/>
</dbReference>
<dbReference type="FunFam" id="3.30.70.1170:FF:000015">
    <property type="entry name" value="Putative methyltransferase NSUN7"/>
    <property type="match status" value="1"/>
</dbReference>
<protein>
    <submittedName>
        <fullName evidence="8">NOL1/NOP2/Sun domain family, member 7</fullName>
    </submittedName>
</protein>
<reference evidence="8" key="1">
    <citation type="submission" date="2025-08" db="UniProtKB">
        <authorList>
            <consortium name="Ensembl"/>
        </authorList>
    </citation>
    <scope>IDENTIFICATION</scope>
</reference>
<reference evidence="8" key="2">
    <citation type="submission" date="2025-09" db="UniProtKB">
        <authorList>
            <consortium name="Ensembl"/>
        </authorList>
    </citation>
    <scope>IDENTIFICATION</scope>
</reference>
<dbReference type="GeneTree" id="ENSGT00940000157352"/>
<dbReference type="InterPro" id="IPR049561">
    <property type="entry name" value="NSUN5_7_fdxn-like"/>
</dbReference>
<accession>A0A8C6MTF1</accession>
<keyword evidence="2 5" id="KW-0808">Transferase</keyword>
<feature type="domain" description="SAM-dependent MTase RsmB/NOP-type" evidence="7">
    <location>
        <begin position="406"/>
        <end position="480"/>
    </location>
</feature>
<proteinExistence type="inferred from homology"/>
<keyword evidence="1 5" id="KW-0489">Methyltransferase</keyword>
<comment type="caution">
    <text evidence="5">Lacks conserved residue(s) required for the propagation of feature annotation.</text>
</comment>
<evidence type="ECO:0000256" key="3">
    <source>
        <dbReference type="ARBA" id="ARBA00022691"/>
    </source>
</evidence>
<evidence type="ECO:0000256" key="2">
    <source>
        <dbReference type="ARBA" id="ARBA00022679"/>
    </source>
</evidence>
<feature type="region of interest" description="Disordered" evidence="6">
    <location>
        <begin position="512"/>
        <end position="541"/>
    </location>
</feature>
<feature type="region of interest" description="Disordered" evidence="6">
    <location>
        <begin position="561"/>
        <end position="596"/>
    </location>
</feature>
<evidence type="ECO:0000256" key="6">
    <source>
        <dbReference type="SAM" id="MobiDB-lite"/>
    </source>
</evidence>
<keyword evidence="4 5" id="KW-0694">RNA-binding</keyword>
<dbReference type="Proteomes" id="UP000694415">
    <property type="component" value="Unplaced"/>
</dbReference>